<name>A0ABU6QT74_9FABA</name>
<dbReference type="Proteomes" id="UP001341840">
    <property type="component" value="Unassembled WGS sequence"/>
</dbReference>
<reference evidence="2 3" key="1">
    <citation type="journal article" date="2023" name="Plants (Basel)">
        <title>Bridging the Gap: Combining Genomics and Transcriptomics Approaches to Understand Stylosanthes scabra, an Orphan Legume from the Brazilian Caatinga.</title>
        <authorList>
            <person name="Ferreira-Neto J.R.C."/>
            <person name="da Silva M.D."/>
            <person name="Binneck E."/>
            <person name="de Melo N.F."/>
            <person name="da Silva R.H."/>
            <person name="de Melo A.L.T.M."/>
            <person name="Pandolfi V."/>
            <person name="Bustamante F.O."/>
            <person name="Brasileiro-Vidal A.C."/>
            <person name="Benko-Iseppon A.M."/>
        </authorList>
    </citation>
    <scope>NUCLEOTIDE SEQUENCE [LARGE SCALE GENOMIC DNA]</scope>
    <source>
        <tissue evidence="2">Leaves</tissue>
    </source>
</reference>
<evidence type="ECO:0000313" key="2">
    <source>
        <dbReference type="EMBL" id="MED6115247.1"/>
    </source>
</evidence>
<protein>
    <submittedName>
        <fullName evidence="2">Uncharacterized protein</fullName>
    </submittedName>
</protein>
<organism evidence="2 3">
    <name type="scientific">Stylosanthes scabra</name>
    <dbReference type="NCBI Taxonomy" id="79078"/>
    <lineage>
        <taxon>Eukaryota</taxon>
        <taxon>Viridiplantae</taxon>
        <taxon>Streptophyta</taxon>
        <taxon>Embryophyta</taxon>
        <taxon>Tracheophyta</taxon>
        <taxon>Spermatophyta</taxon>
        <taxon>Magnoliopsida</taxon>
        <taxon>eudicotyledons</taxon>
        <taxon>Gunneridae</taxon>
        <taxon>Pentapetalae</taxon>
        <taxon>rosids</taxon>
        <taxon>fabids</taxon>
        <taxon>Fabales</taxon>
        <taxon>Fabaceae</taxon>
        <taxon>Papilionoideae</taxon>
        <taxon>50 kb inversion clade</taxon>
        <taxon>dalbergioids sensu lato</taxon>
        <taxon>Dalbergieae</taxon>
        <taxon>Pterocarpus clade</taxon>
        <taxon>Stylosanthes</taxon>
    </lineage>
</organism>
<dbReference type="EMBL" id="JASCZI010001617">
    <property type="protein sequence ID" value="MED6115247.1"/>
    <property type="molecule type" value="Genomic_DNA"/>
</dbReference>
<evidence type="ECO:0000313" key="3">
    <source>
        <dbReference type="Proteomes" id="UP001341840"/>
    </source>
</evidence>
<gene>
    <name evidence="2" type="ORF">PIB30_088633</name>
</gene>
<accession>A0ABU6QT74</accession>
<keyword evidence="3" id="KW-1185">Reference proteome</keyword>
<evidence type="ECO:0000256" key="1">
    <source>
        <dbReference type="SAM" id="MobiDB-lite"/>
    </source>
</evidence>
<proteinExistence type="predicted"/>
<sequence>MPQPTLSTLPVSLPISSNPSHLCPCHVLTKPKRGSNMASSSNSARKRRGKEIPLDEDNFDAHRSKSPFHEHFFNSNEASKPIIPNTRFNLEEGEYSQIQ</sequence>
<comment type="caution">
    <text evidence="2">The sequence shown here is derived from an EMBL/GenBank/DDBJ whole genome shotgun (WGS) entry which is preliminary data.</text>
</comment>
<feature type="region of interest" description="Disordered" evidence="1">
    <location>
        <begin position="28"/>
        <end position="52"/>
    </location>
</feature>